<keyword evidence="2" id="KW-1185">Reference proteome</keyword>
<sequence length="84" mass="8738">MPDWEAAGVAQVAAAEALTDPALDCMAPPELPVLEPAPGVWPGVDDVLSVVCVALPRAPPPPPFGALPPFSTVELAWMIAWRKG</sequence>
<dbReference type="Proteomes" id="UP000460272">
    <property type="component" value="Unassembled WGS sequence"/>
</dbReference>
<dbReference type="AlphaFoldDB" id="A0A6P2BQT8"/>
<evidence type="ECO:0000313" key="1">
    <source>
        <dbReference type="EMBL" id="TVZ01384.1"/>
    </source>
</evidence>
<proteinExistence type="predicted"/>
<gene>
    <name evidence="1" type="ORF">EAS64_34555</name>
</gene>
<dbReference type="EMBL" id="RPFW01000007">
    <property type="protein sequence ID" value="TVZ01384.1"/>
    <property type="molecule type" value="Genomic_DNA"/>
</dbReference>
<dbReference type="RefSeq" id="WP_145859890.1">
    <property type="nucleotide sequence ID" value="NZ_RPFW01000007.1"/>
</dbReference>
<reference evidence="1 2" key="1">
    <citation type="submission" date="2018-11" db="EMBL/GenBank/DDBJ databases">
        <title>Trebonia kvetii gen.nov., sp.nov., a novel acidophilic actinobacterium, and proposal of the new actinobacterial family Treboniaceae fam. nov.</title>
        <authorList>
            <person name="Rapoport D."/>
            <person name="Sagova-Mareckova M."/>
            <person name="Sedlacek I."/>
            <person name="Provaznik J."/>
            <person name="Kralova S."/>
            <person name="Pavlinic D."/>
            <person name="Benes V."/>
            <person name="Kopecky J."/>
        </authorList>
    </citation>
    <scope>NUCLEOTIDE SEQUENCE [LARGE SCALE GENOMIC DNA]</scope>
    <source>
        <strain evidence="1 2">15Tr583</strain>
    </source>
</reference>
<evidence type="ECO:0000313" key="2">
    <source>
        <dbReference type="Proteomes" id="UP000460272"/>
    </source>
</evidence>
<name>A0A6P2BQT8_9ACTN</name>
<organism evidence="1 2">
    <name type="scientific">Trebonia kvetii</name>
    <dbReference type="NCBI Taxonomy" id="2480626"/>
    <lineage>
        <taxon>Bacteria</taxon>
        <taxon>Bacillati</taxon>
        <taxon>Actinomycetota</taxon>
        <taxon>Actinomycetes</taxon>
        <taxon>Streptosporangiales</taxon>
        <taxon>Treboniaceae</taxon>
        <taxon>Trebonia</taxon>
    </lineage>
</organism>
<comment type="caution">
    <text evidence="1">The sequence shown here is derived from an EMBL/GenBank/DDBJ whole genome shotgun (WGS) entry which is preliminary data.</text>
</comment>
<accession>A0A6P2BQT8</accession>
<protein>
    <submittedName>
        <fullName evidence="1">Uncharacterized protein</fullName>
    </submittedName>
</protein>